<dbReference type="EMBL" id="HG996473">
    <property type="protein sequence ID" value="CAG1857785.1"/>
    <property type="molecule type" value="Genomic_DNA"/>
</dbReference>
<sequence length="122" mass="13272">LDLRYGLERWSPTVLAGDGHGRAEAATSASFQLAQHVLHPARPAAGEHGEQQSRLLLRHHHLHPHAVLLAVALIHKANGSLPFILSARCRSNFFFQHITMRSAPALVSLGLPRQAGQAVPHV</sequence>
<proteinExistence type="predicted"/>
<feature type="non-terminal residue" evidence="1">
    <location>
        <position position="1"/>
    </location>
</feature>
<reference evidence="1" key="1">
    <citation type="submission" date="2021-03" db="EMBL/GenBank/DDBJ databases">
        <authorList>
            <consortium name="Genoscope - CEA"/>
            <person name="William W."/>
        </authorList>
    </citation>
    <scope>NUCLEOTIDE SEQUENCE</scope>
    <source>
        <strain evidence="1">Doubled-haploid Pahang</strain>
    </source>
</reference>
<organism evidence="1">
    <name type="scientific">Musa acuminata subsp. malaccensis</name>
    <name type="common">Wild banana</name>
    <name type="synonym">Musa malaccensis</name>
    <dbReference type="NCBI Taxonomy" id="214687"/>
    <lineage>
        <taxon>Eukaryota</taxon>
        <taxon>Viridiplantae</taxon>
        <taxon>Streptophyta</taxon>
        <taxon>Embryophyta</taxon>
        <taxon>Tracheophyta</taxon>
        <taxon>Spermatophyta</taxon>
        <taxon>Magnoliopsida</taxon>
        <taxon>Liliopsida</taxon>
        <taxon>Zingiberales</taxon>
        <taxon>Musaceae</taxon>
        <taxon>Musa</taxon>
    </lineage>
</organism>
<accession>A0A8D7FJ75</accession>
<evidence type="ECO:0000313" key="1">
    <source>
        <dbReference type="EMBL" id="CAG1857785.1"/>
    </source>
</evidence>
<gene>
    <name evidence="1" type="ORF">GSMUA_28530.1</name>
</gene>
<dbReference type="AlphaFoldDB" id="A0A8D7FJ75"/>
<protein>
    <submittedName>
        <fullName evidence="1">(wild Malaysian banana) hypothetical protein</fullName>
    </submittedName>
</protein>
<name>A0A8D7FJ75_MUSAM</name>